<evidence type="ECO:0000313" key="5">
    <source>
        <dbReference type="Proteomes" id="UP000294003"/>
    </source>
</evidence>
<feature type="compositionally biased region" description="Basic and acidic residues" evidence="2">
    <location>
        <begin position="339"/>
        <end position="349"/>
    </location>
</feature>
<keyword evidence="1" id="KW-0479">Metal-binding</keyword>
<dbReference type="PANTHER" id="PTHR15503">
    <property type="entry name" value="LDOC1 RELATED"/>
    <property type="match status" value="1"/>
</dbReference>
<keyword evidence="1" id="KW-0862">Zinc</keyword>
<sequence>MSSSELSADDSTGRHSENRQHTRSPSLASKGSDIIEVQGEESEEEAAKEGAEEKYGAEVLKGKEKELTTEKRLDFLAQKVQNLEQENARLTKKKKTTFPQFGSPKGRSQGSGFRPPSFGAEQTPEETSTLPLFGANQTREGTIPPPSYHGMPNVKGYKPNSPKPYDGSEDPEGFLVQARLHLKFYESSLTENYQKVIAILQLFVGRVLLWFEPIMKDYLKNYPGNSLNITNYIFSKYNHFEERMRALFGNPDKKQDAIKQLHLLHQTKSAAEYTTEFNRFAAISNLSEDALFYPYYDGLKTLVKDEMYKVPKIGSFPEYTDKAIIADRRIFDRYLEKKRTNKRNDDKGSSSRNKKNKGKPQKETSTASKEPKKNKSKMECFNCGKKGHFKSKCRSPAKRNSKKGGIP</sequence>
<evidence type="ECO:0000259" key="3">
    <source>
        <dbReference type="PROSITE" id="PS50158"/>
    </source>
</evidence>
<protein>
    <recommendedName>
        <fullName evidence="3">CCHC-type domain-containing protein</fullName>
    </recommendedName>
</protein>
<dbReference type="EMBL" id="QJNS01000184">
    <property type="protein sequence ID" value="RYO83607.1"/>
    <property type="molecule type" value="Genomic_DNA"/>
</dbReference>
<organism evidence="4 5">
    <name type="scientific">Monosporascus cannonballus</name>
    <dbReference type="NCBI Taxonomy" id="155416"/>
    <lineage>
        <taxon>Eukaryota</taxon>
        <taxon>Fungi</taxon>
        <taxon>Dikarya</taxon>
        <taxon>Ascomycota</taxon>
        <taxon>Pezizomycotina</taxon>
        <taxon>Sordariomycetes</taxon>
        <taxon>Xylariomycetidae</taxon>
        <taxon>Xylariales</taxon>
        <taxon>Xylariales incertae sedis</taxon>
        <taxon>Monosporascus</taxon>
    </lineage>
</organism>
<dbReference type="Proteomes" id="UP000294003">
    <property type="component" value="Unassembled WGS sequence"/>
</dbReference>
<comment type="caution">
    <text evidence="4">The sequence shown here is derived from an EMBL/GenBank/DDBJ whole genome shotgun (WGS) entry which is preliminary data.</text>
</comment>
<feature type="domain" description="CCHC-type" evidence="3">
    <location>
        <begin position="380"/>
        <end position="395"/>
    </location>
</feature>
<evidence type="ECO:0000256" key="2">
    <source>
        <dbReference type="SAM" id="MobiDB-lite"/>
    </source>
</evidence>
<dbReference type="InterPro" id="IPR005162">
    <property type="entry name" value="Retrotrans_gag_dom"/>
</dbReference>
<dbReference type="Gene3D" id="4.10.60.10">
    <property type="entry name" value="Zinc finger, CCHC-type"/>
    <property type="match status" value="1"/>
</dbReference>
<dbReference type="PROSITE" id="PS50158">
    <property type="entry name" value="ZF_CCHC"/>
    <property type="match status" value="1"/>
</dbReference>
<evidence type="ECO:0000313" key="4">
    <source>
        <dbReference type="EMBL" id="RYO83607.1"/>
    </source>
</evidence>
<dbReference type="SUPFAM" id="SSF57756">
    <property type="entry name" value="Retrovirus zinc finger-like domains"/>
    <property type="match status" value="1"/>
</dbReference>
<feature type="compositionally biased region" description="Basic and acidic residues" evidence="2">
    <location>
        <begin position="11"/>
        <end position="20"/>
    </location>
</feature>
<dbReference type="InterPro" id="IPR036875">
    <property type="entry name" value="Znf_CCHC_sf"/>
</dbReference>
<dbReference type="PANTHER" id="PTHR15503:SF22">
    <property type="entry name" value="TRANSPOSON TY3-I GAG POLYPROTEIN"/>
    <property type="match status" value="1"/>
</dbReference>
<feature type="region of interest" description="Disordered" evidence="2">
    <location>
        <begin position="86"/>
        <end position="125"/>
    </location>
</feature>
<feature type="compositionally biased region" description="Basic and acidic residues" evidence="2">
    <location>
        <begin position="369"/>
        <end position="378"/>
    </location>
</feature>
<feature type="compositionally biased region" description="Polar residues" evidence="2">
    <location>
        <begin position="1"/>
        <end position="10"/>
    </location>
</feature>
<accession>A0ABY0H7R7</accession>
<keyword evidence="5" id="KW-1185">Reference proteome</keyword>
<feature type="compositionally biased region" description="Basic residues" evidence="2">
    <location>
        <begin position="385"/>
        <end position="407"/>
    </location>
</feature>
<dbReference type="Pfam" id="PF03732">
    <property type="entry name" value="Retrotrans_gag"/>
    <property type="match status" value="1"/>
</dbReference>
<gene>
    <name evidence="4" type="ORF">DL762_006056</name>
</gene>
<dbReference type="SMART" id="SM00343">
    <property type="entry name" value="ZnF_C2HC"/>
    <property type="match status" value="1"/>
</dbReference>
<evidence type="ECO:0000256" key="1">
    <source>
        <dbReference type="PROSITE-ProRule" id="PRU00047"/>
    </source>
</evidence>
<dbReference type="InterPro" id="IPR032567">
    <property type="entry name" value="RTL1-rel"/>
</dbReference>
<keyword evidence="1" id="KW-0863">Zinc-finger</keyword>
<feature type="region of interest" description="Disordered" evidence="2">
    <location>
        <begin position="339"/>
        <end position="407"/>
    </location>
</feature>
<reference evidence="4 5" key="1">
    <citation type="submission" date="2018-06" db="EMBL/GenBank/DDBJ databases">
        <title>Complete Genomes of Monosporascus.</title>
        <authorList>
            <person name="Robinson A.J."/>
            <person name="Natvig D.O."/>
        </authorList>
    </citation>
    <scope>NUCLEOTIDE SEQUENCE [LARGE SCALE GENOMIC DNA]</scope>
    <source>
        <strain evidence="4 5">CBS 609.92</strain>
    </source>
</reference>
<proteinExistence type="predicted"/>
<dbReference type="Pfam" id="PF00098">
    <property type="entry name" value="zf-CCHC"/>
    <property type="match status" value="1"/>
</dbReference>
<feature type="compositionally biased region" description="Basic and acidic residues" evidence="2">
    <location>
        <begin position="45"/>
        <end position="68"/>
    </location>
</feature>
<dbReference type="InterPro" id="IPR001878">
    <property type="entry name" value="Znf_CCHC"/>
</dbReference>
<feature type="region of interest" description="Disordered" evidence="2">
    <location>
        <begin position="1"/>
        <end position="68"/>
    </location>
</feature>
<name>A0ABY0H7R7_9PEZI</name>